<dbReference type="InterPro" id="IPR001647">
    <property type="entry name" value="HTH_TetR"/>
</dbReference>
<evidence type="ECO:0000259" key="3">
    <source>
        <dbReference type="PROSITE" id="PS50977"/>
    </source>
</evidence>
<protein>
    <submittedName>
        <fullName evidence="4">TetR/AcrR family transcriptional regulator</fullName>
    </submittedName>
</protein>
<dbReference type="EMBL" id="CP115397">
    <property type="protein sequence ID" value="WBO86784.1"/>
    <property type="molecule type" value="Genomic_DNA"/>
</dbReference>
<dbReference type="Pfam" id="PF00440">
    <property type="entry name" value="TetR_N"/>
    <property type="match status" value="1"/>
</dbReference>
<dbReference type="InterPro" id="IPR009057">
    <property type="entry name" value="Homeodomain-like_sf"/>
</dbReference>
<evidence type="ECO:0000256" key="1">
    <source>
        <dbReference type="ARBA" id="ARBA00023125"/>
    </source>
</evidence>
<organism evidence="4 5">
    <name type="scientific">Hymenobacter yonginensis</name>
    <dbReference type="NCBI Taxonomy" id="748197"/>
    <lineage>
        <taxon>Bacteria</taxon>
        <taxon>Pseudomonadati</taxon>
        <taxon>Bacteroidota</taxon>
        <taxon>Cytophagia</taxon>
        <taxon>Cytophagales</taxon>
        <taxon>Hymenobacteraceae</taxon>
        <taxon>Hymenobacter</taxon>
    </lineage>
</organism>
<evidence type="ECO:0000256" key="2">
    <source>
        <dbReference type="PROSITE-ProRule" id="PRU00335"/>
    </source>
</evidence>
<dbReference type="RefSeq" id="WP_270129462.1">
    <property type="nucleotide sequence ID" value="NZ_CP115397.1"/>
</dbReference>
<name>A0ABY7PV91_9BACT</name>
<dbReference type="PROSITE" id="PS50977">
    <property type="entry name" value="HTH_TETR_2"/>
    <property type="match status" value="1"/>
</dbReference>
<keyword evidence="4" id="KW-0614">Plasmid</keyword>
<evidence type="ECO:0000313" key="4">
    <source>
        <dbReference type="EMBL" id="WBO86784.1"/>
    </source>
</evidence>
<accession>A0ABY7PV91</accession>
<evidence type="ECO:0000313" key="5">
    <source>
        <dbReference type="Proteomes" id="UP001211872"/>
    </source>
</evidence>
<geneLocation type="plasmid" evidence="4 5">
    <name>unnamed2</name>
</geneLocation>
<feature type="DNA-binding region" description="H-T-H motif" evidence="2">
    <location>
        <begin position="26"/>
        <end position="45"/>
    </location>
</feature>
<sequence>MKEDPTAIWLQTGYALFAATGPDGLKVEVLARKVGISKSSFYHHFADLEVFTRQLLRYHVGQARLLARREAACESLDPGLITVLLEHSTDLLFQRQLRVHRRHGLYAECLVEASGPAAEAFLALWARELPPHLTPHLLGGVFQLALENFYLQLTDATLTREWLSAYFRQLTQLVRTLSAGGAPTLDGSG</sequence>
<reference evidence="4 5" key="1">
    <citation type="journal article" date="2011" name="Int. J. Syst. Evol. Microbiol.">
        <title>Hymenobacter yonginensis sp. nov., isolated from a mesotrophic artificial lake.</title>
        <authorList>
            <person name="Joung Y."/>
            <person name="Cho S.H."/>
            <person name="Kim H."/>
            <person name="Kim S.B."/>
            <person name="Joh K."/>
        </authorList>
    </citation>
    <scope>NUCLEOTIDE SEQUENCE [LARGE SCALE GENOMIC DNA]</scope>
    <source>
        <strain evidence="4 5">KCTC 22745</strain>
    </source>
</reference>
<proteinExistence type="predicted"/>
<dbReference type="Proteomes" id="UP001211872">
    <property type="component" value="Plasmid unnamed2"/>
</dbReference>
<keyword evidence="1 2" id="KW-0238">DNA-binding</keyword>
<feature type="domain" description="HTH tetR-type" evidence="3">
    <location>
        <begin position="3"/>
        <end position="63"/>
    </location>
</feature>
<gene>
    <name evidence="4" type="ORF">O9Z63_20070</name>
</gene>
<dbReference type="SUPFAM" id="SSF46689">
    <property type="entry name" value="Homeodomain-like"/>
    <property type="match status" value="1"/>
</dbReference>
<keyword evidence="5" id="KW-1185">Reference proteome</keyword>
<dbReference type="Gene3D" id="1.10.357.10">
    <property type="entry name" value="Tetracycline Repressor, domain 2"/>
    <property type="match status" value="1"/>
</dbReference>